<dbReference type="EMBL" id="JASGBQ010000029">
    <property type="protein sequence ID" value="MDI9243263.1"/>
    <property type="molecule type" value="Genomic_DNA"/>
</dbReference>
<proteinExistence type="predicted"/>
<evidence type="ECO:0000313" key="3">
    <source>
        <dbReference type="Proteomes" id="UP001300383"/>
    </source>
</evidence>
<keyword evidence="3" id="KW-1185">Reference proteome</keyword>
<evidence type="ECO:0000256" key="1">
    <source>
        <dbReference type="SAM" id="MobiDB-lite"/>
    </source>
</evidence>
<dbReference type="RefSeq" id="WP_283231689.1">
    <property type="nucleotide sequence ID" value="NZ_JASGBQ010000029.1"/>
</dbReference>
<sequence>MSEMTGKRMCAYVEGVNQMMKGKEQPEGAASSVSIRNAKRGLGTGGGCLR</sequence>
<gene>
    <name evidence="2" type="ORF">QJ036_12470</name>
</gene>
<dbReference type="Proteomes" id="UP001300383">
    <property type="component" value="Unassembled WGS sequence"/>
</dbReference>
<reference evidence="2 3" key="1">
    <citation type="submission" date="2023-05" db="EMBL/GenBank/DDBJ databases">
        <title>[ruminococcus] sp. nov., isolated from a pig farm feces dump.</title>
        <authorList>
            <person name="Chang Y.-H."/>
        </authorList>
    </citation>
    <scope>NUCLEOTIDE SEQUENCE [LARGE SCALE GENOMIC DNA]</scope>
    <source>
        <strain evidence="2 3">YH-rum2234</strain>
    </source>
</reference>
<accession>A0AAP4BDD7</accession>
<feature type="region of interest" description="Disordered" evidence="1">
    <location>
        <begin position="22"/>
        <end position="50"/>
    </location>
</feature>
<organism evidence="2 3">
    <name type="scientific">Fusibacillus kribbianus</name>
    <dbReference type="NCBI Taxonomy" id="3044208"/>
    <lineage>
        <taxon>Bacteria</taxon>
        <taxon>Bacillati</taxon>
        <taxon>Bacillota</taxon>
        <taxon>Clostridia</taxon>
        <taxon>Lachnospirales</taxon>
        <taxon>Lachnospiraceae</taxon>
        <taxon>Fusibacillus</taxon>
    </lineage>
</organism>
<evidence type="ECO:0000313" key="2">
    <source>
        <dbReference type="EMBL" id="MDI9243263.1"/>
    </source>
</evidence>
<dbReference type="AlphaFoldDB" id="A0AAP4BDD7"/>
<comment type="caution">
    <text evidence="2">The sequence shown here is derived from an EMBL/GenBank/DDBJ whole genome shotgun (WGS) entry which is preliminary data.</text>
</comment>
<name>A0AAP4BDD7_9FIRM</name>
<protein>
    <submittedName>
        <fullName evidence="2">Uncharacterized protein</fullName>
    </submittedName>
</protein>